<keyword evidence="3 4" id="KW-0665">Pyrimidine biosynthesis</keyword>
<feature type="binding site" evidence="4">
    <location>
        <position position="111"/>
    </location>
    <ligand>
        <name>Zn(2+)</name>
        <dbReference type="ChEBI" id="CHEBI:29105"/>
    </ligand>
</feature>
<dbReference type="InterPro" id="IPR002801">
    <property type="entry name" value="Asp_carbamoylTrfase_reg"/>
</dbReference>
<accession>A0ABR7CNT3</accession>
<dbReference type="PANTHER" id="PTHR35805">
    <property type="entry name" value="ASPARTATE CARBAMOYLTRANSFERASE REGULATORY CHAIN"/>
    <property type="match status" value="1"/>
</dbReference>
<sequence length="156" mass="17643">MKNTGEGRLEVTAIENGTVIDHIPASNLFKIIRILGLENENHRITFGTNLESKRMGTKAIIKINDRFCKQEEINRIAIVAPMAVVNIIRDFKVVEKHAVTIPETIRGFVKCANPKCVTNNEPVETSFLVIRNGDEIALRCRYCEKITHQEQTEIGK</sequence>
<dbReference type="Pfam" id="PF01948">
    <property type="entry name" value="PyrI"/>
    <property type="match status" value="1"/>
</dbReference>
<evidence type="ECO:0000259" key="6">
    <source>
        <dbReference type="Pfam" id="PF02748"/>
    </source>
</evidence>
<reference evidence="7 8" key="1">
    <citation type="submission" date="2020-08" db="EMBL/GenBank/DDBJ databases">
        <title>Genome public.</title>
        <authorList>
            <person name="Liu C."/>
            <person name="Sun Q."/>
        </authorList>
    </citation>
    <scope>NUCLEOTIDE SEQUENCE [LARGE SCALE GENOMIC DNA]</scope>
    <source>
        <strain evidence="7 8">New-7</strain>
    </source>
</reference>
<dbReference type="InterPro" id="IPR020545">
    <property type="entry name" value="Asp_carbamoyltransf_reg_N"/>
</dbReference>
<dbReference type="RefSeq" id="WP_055206108.1">
    <property type="nucleotide sequence ID" value="NZ_JACOOK010000005.1"/>
</dbReference>
<evidence type="ECO:0000256" key="2">
    <source>
        <dbReference type="ARBA" id="ARBA00022833"/>
    </source>
</evidence>
<dbReference type="Pfam" id="PF02748">
    <property type="entry name" value="PyrI_C"/>
    <property type="match status" value="1"/>
</dbReference>
<feature type="binding site" evidence="4">
    <location>
        <position position="143"/>
    </location>
    <ligand>
        <name>Zn(2+)</name>
        <dbReference type="ChEBI" id="CHEBI:29105"/>
    </ligand>
</feature>
<organism evidence="7 8">
    <name type="scientific">Alistipes hominis</name>
    <dbReference type="NCBI Taxonomy" id="2763015"/>
    <lineage>
        <taxon>Bacteria</taxon>
        <taxon>Pseudomonadati</taxon>
        <taxon>Bacteroidota</taxon>
        <taxon>Bacteroidia</taxon>
        <taxon>Bacteroidales</taxon>
        <taxon>Rikenellaceae</taxon>
        <taxon>Alistipes</taxon>
    </lineage>
</organism>
<dbReference type="Proteomes" id="UP000636891">
    <property type="component" value="Unassembled WGS sequence"/>
</dbReference>
<keyword evidence="1 4" id="KW-0479">Metal-binding</keyword>
<dbReference type="PANTHER" id="PTHR35805:SF1">
    <property type="entry name" value="ASPARTATE CARBAMOYLTRANSFERASE REGULATORY CHAIN"/>
    <property type="match status" value="1"/>
</dbReference>
<comment type="function">
    <text evidence="4">Involved in allosteric regulation of aspartate carbamoyltransferase.</text>
</comment>
<comment type="caution">
    <text evidence="7">The sequence shown here is derived from an EMBL/GenBank/DDBJ whole genome shotgun (WGS) entry which is preliminary data.</text>
</comment>
<dbReference type="InterPro" id="IPR020542">
    <property type="entry name" value="Asp_carbamoyltrfase_reg_C"/>
</dbReference>
<dbReference type="Gene3D" id="3.30.70.140">
    <property type="entry name" value="Aspartate carbamoyltransferase regulatory subunit, N-terminal domain"/>
    <property type="match status" value="1"/>
</dbReference>
<evidence type="ECO:0000313" key="7">
    <source>
        <dbReference type="EMBL" id="MBC5617336.1"/>
    </source>
</evidence>
<evidence type="ECO:0000256" key="1">
    <source>
        <dbReference type="ARBA" id="ARBA00022723"/>
    </source>
</evidence>
<evidence type="ECO:0000313" key="8">
    <source>
        <dbReference type="Proteomes" id="UP000636891"/>
    </source>
</evidence>
<dbReference type="SUPFAM" id="SSF57825">
    <property type="entry name" value="Aspartate carbamoyltransferase, Regulatory-chain, C-terminal domain"/>
    <property type="match status" value="1"/>
</dbReference>
<comment type="similarity">
    <text evidence="4">Belongs to the PyrI family.</text>
</comment>
<dbReference type="EMBL" id="JACOOK010000005">
    <property type="protein sequence ID" value="MBC5617336.1"/>
    <property type="molecule type" value="Genomic_DNA"/>
</dbReference>
<dbReference type="InterPro" id="IPR036792">
    <property type="entry name" value="Asp_carbatrfase_reg_C_sf"/>
</dbReference>
<feature type="binding site" evidence="4">
    <location>
        <position position="116"/>
    </location>
    <ligand>
        <name>Zn(2+)</name>
        <dbReference type="ChEBI" id="CHEBI:29105"/>
    </ligand>
</feature>
<feature type="domain" description="Aspartate carbamoyltransferase regulatory subunit C-terminal" evidence="6">
    <location>
        <begin position="105"/>
        <end position="150"/>
    </location>
</feature>
<comment type="subunit">
    <text evidence="4">Contains catalytic and regulatory chains.</text>
</comment>
<keyword evidence="8" id="KW-1185">Reference proteome</keyword>
<evidence type="ECO:0000256" key="4">
    <source>
        <dbReference type="HAMAP-Rule" id="MF_00002"/>
    </source>
</evidence>
<comment type="cofactor">
    <cofactor evidence="4">
        <name>Zn(2+)</name>
        <dbReference type="ChEBI" id="CHEBI:29105"/>
    </cofactor>
    <text evidence="4">Binds 1 zinc ion per subunit.</text>
</comment>
<dbReference type="Gene3D" id="2.30.30.20">
    <property type="entry name" value="Aspartate carbamoyltransferase regulatory subunit, C-terminal domain"/>
    <property type="match status" value="1"/>
</dbReference>
<gene>
    <name evidence="4" type="primary">pyrI</name>
    <name evidence="7" type="ORF">H8S08_09965</name>
</gene>
<name>A0ABR7CNT3_9BACT</name>
<dbReference type="NCBIfam" id="TIGR00240">
    <property type="entry name" value="ATCase_reg"/>
    <property type="match status" value="1"/>
</dbReference>
<protein>
    <recommendedName>
        <fullName evidence="4">Aspartate carbamoyltransferase regulatory chain</fullName>
    </recommendedName>
</protein>
<feature type="binding site" evidence="4">
    <location>
        <position position="140"/>
    </location>
    <ligand>
        <name>Zn(2+)</name>
        <dbReference type="ChEBI" id="CHEBI:29105"/>
    </ligand>
</feature>
<proteinExistence type="inferred from homology"/>
<dbReference type="HAMAP" id="MF_00002">
    <property type="entry name" value="Asp_carb_tr_reg"/>
    <property type="match status" value="1"/>
</dbReference>
<keyword evidence="2 4" id="KW-0862">Zinc</keyword>
<evidence type="ECO:0000256" key="3">
    <source>
        <dbReference type="ARBA" id="ARBA00022975"/>
    </source>
</evidence>
<dbReference type="SUPFAM" id="SSF54893">
    <property type="entry name" value="Aspartate carbamoyltransferase, Regulatory-chain, N-terminal domain"/>
    <property type="match status" value="1"/>
</dbReference>
<dbReference type="InterPro" id="IPR036793">
    <property type="entry name" value="Asp_carbatrfase_reg_N_sf"/>
</dbReference>
<feature type="domain" description="Aspartate carbamoyltransferase regulatory subunit N-terminal" evidence="5">
    <location>
        <begin position="9"/>
        <end position="99"/>
    </location>
</feature>
<evidence type="ECO:0000259" key="5">
    <source>
        <dbReference type="Pfam" id="PF01948"/>
    </source>
</evidence>